<gene>
    <name evidence="12" type="ORF">ACFS29_19705</name>
</gene>
<dbReference type="SUPFAM" id="SSF55874">
    <property type="entry name" value="ATPase domain of HSP90 chaperone/DNA topoisomerase II/histidine kinase"/>
    <property type="match status" value="1"/>
</dbReference>
<evidence type="ECO:0000256" key="6">
    <source>
        <dbReference type="ARBA" id="ARBA00022777"/>
    </source>
</evidence>
<keyword evidence="8" id="KW-0902">Two-component regulatory system</keyword>
<evidence type="ECO:0000256" key="5">
    <source>
        <dbReference type="ARBA" id="ARBA00022741"/>
    </source>
</evidence>
<organism evidence="12 13">
    <name type="scientific">Psychroserpens luteus</name>
    <dbReference type="NCBI Taxonomy" id="1434066"/>
    <lineage>
        <taxon>Bacteria</taxon>
        <taxon>Pseudomonadati</taxon>
        <taxon>Bacteroidota</taxon>
        <taxon>Flavobacteriia</taxon>
        <taxon>Flavobacteriales</taxon>
        <taxon>Flavobacteriaceae</taxon>
        <taxon>Psychroserpens</taxon>
    </lineage>
</organism>
<dbReference type="InterPro" id="IPR050482">
    <property type="entry name" value="Sensor_HK_TwoCompSys"/>
</dbReference>
<dbReference type="PANTHER" id="PTHR24421">
    <property type="entry name" value="NITRATE/NITRITE SENSOR PROTEIN NARX-RELATED"/>
    <property type="match status" value="1"/>
</dbReference>
<dbReference type="Gene3D" id="1.20.5.1930">
    <property type="match status" value="1"/>
</dbReference>
<evidence type="ECO:0000313" key="13">
    <source>
        <dbReference type="Proteomes" id="UP001597548"/>
    </source>
</evidence>
<evidence type="ECO:0000259" key="11">
    <source>
        <dbReference type="Pfam" id="PF07730"/>
    </source>
</evidence>
<evidence type="ECO:0000256" key="1">
    <source>
        <dbReference type="ARBA" id="ARBA00000085"/>
    </source>
</evidence>
<keyword evidence="6 12" id="KW-0418">Kinase</keyword>
<sequence>MFCIRFLVFAQEEQAINEEQIALIAYVIFAVLLLSIMAILFFVTFQKRKNKLLLDQIKQQKAFDEEISKSQTEIQEETLKHVGRELHDNVGQLLAYANMQLNALAAKVPKDMKGNVDETTQIVKDSLTEVRALSKSLNSDVLSNMGLEASIENELQRLKRMDFSATELIVKGERRELNDKKHGIILFRILQEFFSNSVKYSEADEIKVILDYQANQLVITASDDGNGFDMASAKKGSGLINMISRAELIGAIFKIESQLKEGVNVTLTYKFI</sequence>
<evidence type="ECO:0000256" key="9">
    <source>
        <dbReference type="SAM" id="Phobius"/>
    </source>
</evidence>
<evidence type="ECO:0000256" key="2">
    <source>
        <dbReference type="ARBA" id="ARBA00012438"/>
    </source>
</evidence>
<evidence type="ECO:0000259" key="10">
    <source>
        <dbReference type="Pfam" id="PF02518"/>
    </source>
</evidence>
<keyword evidence="3" id="KW-0597">Phosphoprotein</keyword>
<dbReference type="InterPro" id="IPR011712">
    <property type="entry name" value="Sig_transdc_His_kin_sub3_dim/P"/>
</dbReference>
<evidence type="ECO:0000256" key="7">
    <source>
        <dbReference type="ARBA" id="ARBA00022840"/>
    </source>
</evidence>
<feature type="domain" description="Signal transduction histidine kinase subgroup 3 dimerisation and phosphoacceptor" evidence="11">
    <location>
        <begin position="81"/>
        <end position="141"/>
    </location>
</feature>
<keyword evidence="5" id="KW-0547">Nucleotide-binding</keyword>
<dbReference type="CDD" id="cd16917">
    <property type="entry name" value="HATPase_UhpB-NarQ-NarX-like"/>
    <property type="match status" value="1"/>
</dbReference>
<dbReference type="RefSeq" id="WP_194506896.1">
    <property type="nucleotide sequence ID" value="NZ_JADILU010000002.1"/>
</dbReference>
<keyword evidence="4" id="KW-0808">Transferase</keyword>
<proteinExistence type="predicted"/>
<dbReference type="Pfam" id="PF07730">
    <property type="entry name" value="HisKA_3"/>
    <property type="match status" value="1"/>
</dbReference>
<dbReference type="GO" id="GO:0016301">
    <property type="term" value="F:kinase activity"/>
    <property type="evidence" value="ECO:0007669"/>
    <property type="project" value="UniProtKB-KW"/>
</dbReference>
<keyword evidence="13" id="KW-1185">Reference proteome</keyword>
<keyword evidence="9" id="KW-1133">Transmembrane helix</keyword>
<feature type="domain" description="Histidine kinase/HSP90-like ATPase" evidence="10">
    <location>
        <begin position="185"/>
        <end position="268"/>
    </location>
</feature>
<dbReference type="InterPro" id="IPR036890">
    <property type="entry name" value="HATPase_C_sf"/>
</dbReference>
<accession>A0ABW5ZXX8</accession>
<keyword evidence="7" id="KW-0067">ATP-binding</keyword>
<dbReference type="Proteomes" id="UP001597548">
    <property type="component" value="Unassembled WGS sequence"/>
</dbReference>
<dbReference type="Pfam" id="PF02518">
    <property type="entry name" value="HATPase_c"/>
    <property type="match status" value="1"/>
</dbReference>
<feature type="transmembrane region" description="Helical" evidence="9">
    <location>
        <begin position="20"/>
        <end position="43"/>
    </location>
</feature>
<protein>
    <recommendedName>
        <fullName evidence="2">histidine kinase</fullName>
        <ecNumber evidence="2">2.7.13.3</ecNumber>
    </recommendedName>
</protein>
<evidence type="ECO:0000256" key="3">
    <source>
        <dbReference type="ARBA" id="ARBA00022553"/>
    </source>
</evidence>
<dbReference type="EMBL" id="JBHUOS010000016">
    <property type="protein sequence ID" value="MFD2917889.1"/>
    <property type="molecule type" value="Genomic_DNA"/>
</dbReference>
<dbReference type="EC" id="2.7.13.3" evidence="2"/>
<keyword evidence="9" id="KW-0472">Membrane</keyword>
<dbReference type="Gene3D" id="3.30.565.10">
    <property type="entry name" value="Histidine kinase-like ATPase, C-terminal domain"/>
    <property type="match status" value="1"/>
</dbReference>
<dbReference type="PANTHER" id="PTHR24421:SF10">
    <property type="entry name" value="NITRATE_NITRITE SENSOR PROTEIN NARQ"/>
    <property type="match status" value="1"/>
</dbReference>
<comment type="caution">
    <text evidence="12">The sequence shown here is derived from an EMBL/GenBank/DDBJ whole genome shotgun (WGS) entry which is preliminary data.</text>
</comment>
<evidence type="ECO:0000313" key="12">
    <source>
        <dbReference type="EMBL" id="MFD2917889.1"/>
    </source>
</evidence>
<evidence type="ECO:0000256" key="4">
    <source>
        <dbReference type="ARBA" id="ARBA00022679"/>
    </source>
</evidence>
<dbReference type="InterPro" id="IPR003594">
    <property type="entry name" value="HATPase_dom"/>
</dbReference>
<name>A0ABW5ZXX8_9FLAO</name>
<evidence type="ECO:0000256" key="8">
    <source>
        <dbReference type="ARBA" id="ARBA00023012"/>
    </source>
</evidence>
<comment type="catalytic activity">
    <reaction evidence="1">
        <text>ATP + protein L-histidine = ADP + protein N-phospho-L-histidine.</text>
        <dbReference type="EC" id="2.7.13.3"/>
    </reaction>
</comment>
<reference evidence="13" key="1">
    <citation type="journal article" date="2019" name="Int. J. Syst. Evol. Microbiol.">
        <title>The Global Catalogue of Microorganisms (GCM) 10K type strain sequencing project: providing services to taxonomists for standard genome sequencing and annotation.</title>
        <authorList>
            <consortium name="The Broad Institute Genomics Platform"/>
            <consortium name="The Broad Institute Genome Sequencing Center for Infectious Disease"/>
            <person name="Wu L."/>
            <person name="Ma J."/>
        </authorList>
    </citation>
    <scope>NUCLEOTIDE SEQUENCE [LARGE SCALE GENOMIC DNA]</scope>
    <source>
        <strain evidence="13">KCTC 32514</strain>
    </source>
</reference>
<keyword evidence="9" id="KW-0812">Transmembrane</keyword>